<dbReference type="InterPro" id="IPR021109">
    <property type="entry name" value="Peptidase_aspartic_dom_sf"/>
</dbReference>
<dbReference type="Pfam" id="PF14541">
    <property type="entry name" value="TAXi_C"/>
    <property type="match status" value="1"/>
</dbReference>
<evidence type="ECO:0000256" key="13">
    <source>
        <dbReference type="RuleBase" id="RU000454"/>
    </source>
</evidence>
<keyword evidence="11" id="KW-0449">Lipoprotein</keyword>
<dbReference type="GO" id="GO:0004190">
    <property type="term" value="F:aspartic-type endopeptidase activity"/>
    <property type="evidence" value="ECO:0007669"/>
    <property type="project" value="UniProtKB-KW"/>
</dbReference>
<comment type="caution">
    <text evidence="17">The sequence shown here is derived from an EMBL/GenBank/DDBJ whole genome shotgun (WGS) entry which is preliminary data.</text>
</comment>
<reference evidence="17 18" key="1">
    <citation type="journal article" date="2023" name="Hortic Res">
        <title>Pangenome of water caltrop reveals structural variations and asymmetric subgenome divergence after allopolyploidization.</title>
        <authorList>
            <person name="Zhang X."/>
            <person name="Chen Y."/>
            <person name="Wang L."/>
            <person name="Yuan Y."/>
            <person name="Fang M."/>
            <person name="Shi L."/>
            <person name="Lu R."/>
            <person name="Comes H.P."/>
            <person name="Ma Y."/>
            <person name="Chen Y."/>
            <person name="Huang G."/>
            <person name="Zhou Y."/>
            <person name="Zheng Z."/>
            <person name="Qiu Y."/>
        </authorList>
    </citation>
    <scope>NUCLEOTIDE SEQUENCE [LARGE SCALE GENOMIC DNA]</scope>
    <source>
        <strain evidence="17">F231</strain>
    </source>
</reference>
<dbReference type="PANTHER" id="PTHR13683:SF826">
    <property type="entry name" value="ASPARTYL PROTEASE FAMILY PROTEIN 1"/>
    <property type="match status" value="1"/>
</dbReference>
<keyword evidence="3" id="KW-1003">Cell membrane</keyword>
<dbReference type="PRINTS" id="PR00792">
    <property type="entry name" value="PEPSIN"/>
</dbReference>
<evidence type="ECO:0000259" key="16">
    <source>
        <dbReference type="PROSITE" id="PS51767"/>
    </source>
</evidence>
<evidence type="ECO:0000256" key="14">
    <source>
        <dbReference type="SAM" id="MobiDB-lite"/>
    </source>
</evidence>
<dbReference type="AlphaFoldDB" id="A0AAN7M0D1"/>
<dbReference type="FunFam" id="2.40.70.10:FF:000014">
    <property type="entry name" value="Aspartyl protease family protein 1"/>
    <property type="match status" value="1"/>
</dbReference>
<organism evidence="17 18">
    <name type="scientific">Trapa natans</name>
    <name type="common">Water chestnut</name>
    <dbReference type="NCBI Taxonomy" id="22666"/>
    <lineage>
        <taxon>Eukaryota</taxon>
        <taxon>Viridiplantae</taxon>
        <taxon>Streptophyta</taxon>
        <taxon>Embryophyta</taxon>
        <taxon>Tracheophyta</taxon>
        <taxon>Spermatophyta</taxon>
        <taxon>Magnoliopsida</taxon>
        <taxon>eudicotyledons</taxon>
        <taxon>Gunneridae</taxon>
        <taxon>Pentapetalae</taxon>
        <taxon>rosids</taxon>
        <taxon>malvids</taxon>
        <taxon>Myrtales</taxon>
        <taxon>Lythraceae</taxon>
        <taxon>Trapa</taxon>
    </lineage>
</organism>
<name>A0AAN7M0D1_TRANT</name>
<dbReference type="InterPro" id="IPR001969">
    <property type="entry name" value="Aspartic_peptidase_AS"/>
</dbReference>
<evidence type="ECO:0000256" key="15">
    <source>
        <dbReference type="SAM" id="SignalP"/>
    </source>
</evidence>
<keyword evidence="5 13" id="KW-0645">Protease</keyword>
<evidence type="ECO:0000313" key="18">
    <source>
        <dbReference type="Proteomes" id="UP001346149"/>
    </source>
</evidence>
<evidence type="ECO:0000256" key="4">
    <source>
        <dbReference type="ARBA" id="ARBA00022622"/>
    </source>
</evidence>
<dbReference type="Gene3D" id="2.40.70.10">
    <property type="entry name" value="Acid Proteases"/>
    <property type="match status" value="2"/>
</dbReference>
<dbReference type="InterPro" id="IPR032861">
    <property type="entry name" value="TAXi_N"/>
</dbReference>
<evidence type="ECO:0000256" key="1">
    <source>
        <dbReference type="ARBA" id="ARBA00004609"/>
    </source>
</evidence>
<keyword evidence="10" id="KW-0325">Glycoprotein</keyword>
<dbReference type="FunFam" id="2.40.70.10:FF:000012">
    <property type="entry name" value="Aspartyl protease family protein 1"/>
    <property type="match status" value="1"/>
</dbReference>
<dbReference type="SUPFAM" id="SSF50630">
    <property type="entry name" value="Acid proteases"/>
    <property type="match status" value="1"/>
</dbReference>
<evidence type="ECO:0000256" key="3">
    <source>
        <dbReference type="ARBA" id="ARBA00022475"/>
    </source>
</evidence>
<dbReference type="GO" id="GO:0005886">
    <property type="term" value="C:plasma membrane"/>
    <property type="evidence" value="ECO:0007669"/>
    <property type="project" value="UniProtKB-SubCell"/>
</dbReference>
<feature type="chain" id="PRO_5042872644" description="Peptidase A1 domain-containing protein" evidence="15">
    <location>
        <begin position="30"/>
        <end position="531"/>
    </location>
</feature>
<feature type="active site" evidence="12">
    <location>
        <position position="339"/>
    </location>
</feature>
<evidence type="ECO:0000256" key="7">
    <source>
        <dbReference type="ARBA" id="ARBA00022750"/>
    </source>
</evidence>
<feature type="region of interest" description="Disordered" evidence="14">
    <location>
        <begin position="489"/>
        <end position="508"/>
    </location>
</feature>
<dbReference type="InterPro" id="IPR033121">
    <property type="entry name" value="PEPTIDASE_A1"/>
</dbReference>
<keyword evidence="4" id="KW-0336">GPI-anchor</keyword>
<evidence type="ECO:0000256" key="12">
    <source>
        <dbReference type="PIRSR" id="PIRSR601461-1"/>
    </source>
</evidence>
<dbReference type="InterPro" id="IPR001461">
    <property type="entry name" value="Aspartic_peptidase_A1"/>
</dbReference>
<dbReference type="PANTHER" id="PTHR13683">
    <property type="entry name" value="ASPARTYL PROTEASES"/>
    <property type="match status" value="1"/>
</dbReference>
<evidence type="ECO:0000256" key="5">
    <source>
        <dbReference type="ARBA" id="ARBA00022670"/>
    </source>
</evidence>
<evidence type="ECO:0000256" key="2">
    <source>
        <dbReference type="ARBA" id="ARBA00007447"/>
    </source>
</evidence>
<keyword evidence="8 13" id="KW-0378">Hydrolase</keyword>
<keyword evidence="7 13" id="KW-0064">Aspartyl protease</keyword>
<proteinExistence type="inferred from homology"/>
<feature type="domain" description="Peptidase A1" evidence="16">
    <location>
        <begin position="116"/>
        <end position="457"/>
    </location>
</feature>
<dbReference type="PROSITE" id="PS00141">
    <property type="entry name" value="ASP_PROTEASE"/>
    <property type="match status" value="1"/>
</dbReference>
<dbReference type="EMBL" id="JAXQNO010000010">
    <property type="protein sequence ID" value="KAK4789578.1"/>
    <property type="molecule type" value="Genomic_DNA"/>
</dbReference>
<comment type="similarity">
    <text evidence="2 13">Belongs to the peptidase A1 family.</text>
</comment>
<feature type="signal peptide" evidence="15">
    <location>
        <begin position="1"/>
        <end position="29"/>
    </location>
</feature>
<dbReference type="InterPro" id="IPR032799">
    <property type="entry name" value="TAXi_C"/>
</dbReference>
<evidence type="ECO:0000256" key="8">
    <source>
        <dbReference type="ARBA" id="ARBA00022801"/>
    </source>
</evidence>
<dbReference type="Proteomes" id="UP001346149">
    <property type="component" value="Unassembled WGS sequence"/>
</dbReference>
<dbReference type="GO" id="GO:0006508">
    <property type="term" value="P:proteolysis"/>
    <property type="evidence" value="ECO:0007669"/>
    <property type="project" value="UniProtKB-KW"/>
</dbReference>
<evidence type="ECO:0000256" key="11">
    <source>
        <dbReference type="ARBA" id="ARBA00023288"/>
    </source>
</evidence>
<keyword evidence="9" id="KW-0472">Membrane</keyword>
<dbReference type="PROSITE" id="PS51767">
    <property type="entry name" value="PEPTIDASE_A1"/>
    <property type="match status" value="1"/>
</dbReference>
<keyword evidence="18" id="KW-1185">Reference proteome</keyword>
<evidence type="ECO:0000256" key="10">
    <source>
        <dbReference type="ARBA" id="ARBA00023180"/>
    </source>
</evidence>
<accession>A0AAN7M0D1</accession>
<evidence type="ECO:0000256" key="9">
    <source>
        <dbReference type="ARBA" id="ARBA00023136"/>
    </source>
</evidence>
<feature type="active site" evidence="12">
    <location>
        <position position="134"/>
    </location>
</feature>
<comment type="subcellular location">
    <subcellularLocation>
        <location evidence="1">Cell membrane</location>
        <topology evidence="1">Lipid-anchor</topology>
        <topology evidence="1">GPI-anchor</topology>
    </subcellularLocation>
</comment>
<keyword evidence="6 15" id="KW-0732">Signal</keyword>
<evidence type="ECO:0000256" key="6">
    <source>
        <dbReference type="ARBA" id="ARBA00022729"/>
    </source>
</evidence>
<protein>
    <recommendedName>
        <fullName evidence="16">Peptidase A1 domain-containing protein</fullName>
    </recommendedName>
</protein>
<dbReference type="Pfam" id="PF14543">
    <property type="entry name" value="TAXi_N"/>
    <property type="match status" value="1"/>
</dbReference>
<sequence>MPQSTSSHFGGSLLLWAMSLAGLWLGAVGSSAGGKFSFSMHHRYSQPVKGMLPSGLDGLPLPEEGTVDYYRAMVHRDWEIHPGRRLSSRGGDGDGPPLTFANGNDTYRISSLGFLQYANVTVGTPSLSFLVALDTGSDLFWLPCDCISCVRGLKTSGGQEILFNMYSPTTSSTGSAVPCNSASCRSKHVCVGDHGNCPYQVIYASNGTSSTGVLVNDFLHLVTDDDQGKLVDANITFGCGRIQTGSFLKGGAPNGLLGLGMTDISVPSILASQGLISNSFSMCFGSKEIVGRISFGDKGSPGQGETAFNLGHSHPFYNITISGINVNGTADIEFTAIFDSGTSITHLMDPAYTLISESFNSRAKDKRRPWDPSIPFEYCYELSPNQNTIEVEALNLTMRGGDVFSIKDPLALVSLNDSTDIYCLAMVRDDRLNIIGQNFMKGYRIVFDRERMVLGWKDSDCYSAEEDVSQPEMPLSSAPVLAPTPIGPGGFSNQDDGLRESGKDQPANGSWKPCPSIFILVISLCPILAVF</sequence>
<gene>
    <name evidence="17" type="ORF">SAY86_016882</name>
</gene>
<evidence type="ECO:0000313" key="17">
    <source>
        <dbReference type="EMBL" id="KAK4789578.1"/>
    </source>
</evidence>
<dbReference type="GO" id="GO:0098552">
    <property type="term" value="C:side of membrane"/>
    <property type="evidence" value="ECO:0007669"/>
    <property type="project" value="UniProtKB-KW"/>
</dbReference>